<dbReference type="PROSITE" id="PS50109">
    <property type="entry name" value="HIS_KIN"/>
    <property type="match status" value="1"/>
</dbReference>
<feature type="region of interest" description="Disordered" evidence="7">
    <location>
        <begin position="36"/>
        <end position="59"/>
    </location>
</feature>
<keyword evidence="2" id="KW-0808">Transferase</keyword>
<reference evidence="9" key="1">
    <citation type="submission" date="2013-08" db="EMBL/GenBank/DDBJ databases">
        <authorList>
            <person name="Mendez C."/>
            <person name="Richter M."/>
            <person name="Ferrer M."/>
            <person name="Sanchez J."/>
        </authorList>
    </citation>
    <scope>NUCLEOTIDE SEQUENCE</scope>
</reference>
<evidence type="ECO:0000256" key="1">
    <source>
        <dbReference type="ARBA" id="ARBA00022553"/>
    </source>
</evidence>
<evidence type="ECO:0000256" key="7">
    <source>
        <dbReference type="SAM" id="MobiDB-lite"/>
    </source>
</evidence>
<dbReference type="GO" id="GO:0005524">
    <property type="term" value="F:ATP binding"/>
    <property type="evidence" value="ECO:0007669"/>
    <property type="project" value="UniProtKB-KW"/>
</dbReference>
<evidence type="ECO:0000256" key="5">
    <source>
        <dbReference type="ARBA" id="ARBA00022840"/>
    </source>
</evidence>
<dbReference type="InterPro" id="IPR005467">
    <property type="entry name" value="His_kinase_dom"/>
</dbReference>
<dbReference type="Pfam" id="PF02518">
    <property type="entry name" value="HATPase_c"/>
    <property type="match status" value="1"/>
</dbReference>
<comment type="caution">
    <text evidence="9">The sequence shown here is derived from an EMBL/GenBank/DDBJ whole genome shotgun (WGS) entry which is preliminary data.</text>
</comment>
<dbReference type="AlphaFoldDB" id="T1AQH8"/>
<dbReference type="Gene3D" id="3.30.565.10">
    <property type="entry name" value="Histidine kinase-like ATPase, C-terminal domain"/>
    <property type="match status" value="1"/>
</dbReference>
<keyword evidence="6" id="KW-0902">Two-component regulatory system</keyword>
<dbReference type="GO" id="GO:0016301">
    <property type="term" value="F:kinase activity"/>
    <property type="evidence" value="ECO:0007669"/>
    <property type="project" value="UniProtKB-KW"/>
</dbReference>
<protein>
    <submittedName>
        <fullName evidence="9">ATP-binding region, ATPase-like domain protein</fullName>
    </submittedName>
</protein>
<gene>
    <name evidence="9" type="ORF">B2A_09643</name>
</gene>
<keyword evidence="1" id="KW-0597">Phosphoprotein</keyword>
<keyword evidence="4" id="KW-0418">Kinase</keyword>
<dbReference type="InterPro" id="IPR004358">
    <property type="entry name" value="Sig_transdc_His_kin-like_C"/>
</dbReference>
<evidence type="ECO:0000256" key="6">
    <source>
        <dbReference type="ARBA" id="ARBA00023012"/>
    </source>
</evidence>
<evidence type="ECO:0000259" key="8">
    <source>
        <dbReference type="PROSITE" id="PS50109"/>
    </source>
</evidence>
<keyword evidence="5 9" id="KW-0067">ATP-binding</keyword>
<evidence type="ECO:0000256" key="3">
    <source>
        <dbReference type="ARBA" id="ARBA00022741"/>
    </source>
</evidence>
<dbReference type="GO" id="GO:0000160">
    <property type="term" value="P:phosphorelay signal transduction system"/>
    <property type="evidence" value="ECO:0007669"/>
    <property type="project" value="UniProtKB-KW"/>
</dbReference>
<dbReference type="EMBL" id="AUZZ01006967">
    <property type="protein sequence ID" value="EQD44310.1"/>
    <property type="molecule type" value="Genomic_DNA"/>
</dbReference>
<dbReference type="InterPro" id="IPR003594">
    <property type="entry name" value="HATPase_dom"/>
</dbReference>
<sequence>LFEPFFTTKGERNGTGLGLAICHGIVQAHGGTIEVESEPGRGSSFTVRFPGEPPNQAPP</sequence>
<evidence type="ECO:0000256" key="4">
    <source>
        <dbReference type="ARBA" id="ARBA00022777"/>
    </source>
</evidence>
<dbReference type="PANTHER" id="PTHR43065">
    <property type="entry name" value="SENSOR HISTIDINE KINASE"/>
    <property type="match status" value="1"/>
</dbReference>
<keyword evidence="3" id="KW-0547">Nucleotide-binding</keyword>
<proteinExistence type="predicted"/>
<organism evidence="9">
    <name type="scientific">mine drainage metagenome</name>
    <dbReference type="NCBI Taxonomy" id="410659"/>
    <lineage>
        <taxon>unclassified sequences</taxon>
        <taxon>metagenomes</taxon>
        <taxon>ecological metagenomes</taxon>
    </lineage>
</organism>
<dbReference type="PANTHER" id="PTHR43065:SF10">
    <property type="entry name" value="PEROXIDE STRESS-ACTIVATED HISTIDINE KINASE MAK3"/>
    <property type="match status" value="1"/>
</dbReference>
<feature type="non-terminal residue" evidence="9">
    <location>
        <position position="1"/>
    </location>
</feature>
<dbReference type="InterPro" id="IPR036890">
    <property type="entry name" value="HATPase_C_sf"/>
</dbReference>
<accession>T1AQH8</accession>
<dbReference type="PRINTS" id="PR00344">
    <property type="entry name" value="BCTRLSENSOR"/>
</dbReference>
<evidence type="ECO:0000256" key="2">
    <source>
        <dbReference type="ARBA" id="ARBA00022679"/>
    </source>
</evidence>
<reference evidence="9" key="2">
    <citation type="journal article" date="2014" name="ISME J.">
        <title>Microbial stratification in low pH oxic and suboxic macroscopic growths along an acid mine drainage.</title>
        <authorList>
            <person name="Mendez-Garcia C."/>
            <person name="Mesa V."/>
            <person name="Sprenger R.R."/>
            <person name="Richter M."/>
            <person name="Diez M.S."/>
            <person name="Solano J."/>
            <person name="Bargiela R."/>
            <person name="Golyshina O.V."/>
            <person name="Manteca A."/>
            <person name="Ramos J.L."/>
            <person name="Gallego J.R."/>
            <person name="Llorente I."/>
            <person name="Martins Dos Santos V.A."/>
            <person name="Jensen O.N."/>
            <person name="Pelaez A.I."/>
            <person name="Sanchez J."/>
            <person name="Ferrer M."/>
        </authorList>
    </citation>
    <scope>NUCLEOTIDE SEQUENCE</scope>
</reference>
<evidence type="ECO:0000313" key="9">
    <source>
        <dbReference type="EMBL" id="EQD44310.1"/>
    </source>
</evidence>
<name>T1AQH8_9ZZZZ</name>
<dbReference type="SUPFAM" id="SSF55874">
    <property type="entry name" value="ATPase domain of HSP90 chaperone/DNA topoisomerase II/histidine kinase"/>
    <property type="match status" value="1"/>
</dbReference>
<feature type="domain" description="Histidine kinase" evidence="8">
    <location>
        <begin position="1"/>
        <end position="53"/>
    </location>
</feature>